<proteinExistence type="predicted"/>
<gene>
    <name evidence="2" type="ORF">EAG_08507</name>
</gene>
<feature type="non-terminal residue" evidence="2">
    <location>
        <position position="275"/>
    </location>
</feature>
<protein>
    <recommendedName>
        <fullName evidence="1">Mutator-like transposase domain-containing protein</fullName>
    </recommendedName>
</protein>
<evidence type="ECO:0000313" key="3">
    <source>
        <dbReference type="Proteomes" id="UP000000311"/>
    </source>
</evidence>
<evidence type="ECO:0000259" key="1">
    <source>
        <dbReference type="Pfam" id="PF20700"/>
    </source>
</evidence>
<reference evidence="2 3" key="1">
    <citation type="journal article" date="2010" name="Science">
        <title>Genomic comparison of the ants Camponotus floridanus and Harpegnathos saltator.</title>
        <authorList>
            <person name="Bonasio R."/>
            <person name="Zhang G."/>
            <person name="Ye C."/>
            <person name="Mutti N.S."/>
            <person name="Fang X."/>
            <person name="Qin N."/>
            <person name="Donahue G."/>
            <person name="Yang P."/>
            <person name="Li Q."/>
            <person name="Li C."/>
            <person name="Zhang P."/>
            <person name="Huang Z."/>
            <person name="Berger S.L."/>
            <person name="Reinberg D."/>
            <person name="Wang J."/>
            <person name="Liebig J."/>
        </authorList>
    </citation>
    <scope>NUCLEOTIDE SEQUENCE [LARGE SCALE GENOMIC DNA]</scope>
    <source>
        <strain evidence="3">C129</strain>
    </source>
</reference>
<dbReference type="Proteomes" id="UP000000311">
    <property type="component" value="Unassembled WGS sequence"/>
</dbReference>
<dbReference type="AlphaFoldDB" id="E1ZZP5"/>
<dbReference type="OrthoDB" id="7680010at2759"/>
<dbReference type="InterPro" id="IPR049012">
    <property type="entry name" value="Mutator_transp_dom"/>
</dbReference>
<dbReference type="InParanoid" id="E1ZZP5"/>
<sequence length="275" mass="30988">YDINRRIVLAMRLLGVGVNGIKKFCAFMCLPNPIFQSFYDKIVSTISIATAAVREKSMKNAAAKEKELSVQKGLAERIVVSGDGTWKKRGFSSLLGVTSLIGWCTGKVIDVNVKSKICNQCNYWKKKEGTAEYEEWAETHKDSCQKNHEGSAGKMEVDAVIQMFQRSEELHGLKYSHYVGDGDSKTFKGILDSNPYENLDVKKKECIDHVQKRMGTRLRNLKKNVRGLGGKGKLTGKLIDDLSLYFGLAIRRNHNSIVDMKKEIWATLYHKISTD</sequence>
<accession>E1ZZP5</accession>
<dbReference type="OMA" id="EEWAETH"/>
<feature type="non-terminal residue" evidence="2">
    <location>
        <position position="1"/>
    </location>
</feature>
<dbReference type="EMBL" id="GL435499">
    <property type="protein sequence ID" value="EFN73339.1"/>
    <property type="molecule type" value="Genomic_DNA"/>
</dbReference>
<feature type="domain" description="Mutator-like transposase" evidence="1">
    <location>
        <begin position="2"/>
        <end position="272"/>
    </location>
</feature>
<keyword evidence="3" id="KW-1185">Reference proteome</keyword>
<organism evidence="3">
    <name type="scientific">Camponotus floridanus</name>
    <name type="common">Florida carpenter ant</name>
    <dbReference type="NCBI Taxonomy" id="104421"/>
    <lineage>
        <taxon>Eukaryota</taxon>
        <taxon>Metazoa</taxon>
        <taxon>Ecdysozoa</taxon>
        <taxon>Arthropoda</taxon>
        <taxon>Hexapoda</taxon>
        <taxon>Insecta</taxon>
        <taxon>Pterygota</taxon>
        <taxon>Neoptera</taxon>
        <taxon>Endopterygota</taxon>
        <taxon>Hymenoptera</taxon>
        <taxon>Apocrita</taxon>
        <taxon>Aculeata</taxon>
        <taxon>Formicoidea</taxon>
        <taxon>Formicidae</taxon>
        <taxon>Formicinae</taxon>
        <taxon>Camponotus</taxon>
    </lineage>
</organism>
<evidence type="ECO:0000313" key="2">
    <source>
        <dbReference type="EMBL" id="EFN73339.1"/>
    </source>
</evidence>
<dbReference type="Pfam" id="PF20700">
    <property type="entry name" value="Mutator"/>
    <property type="match status" value="1"/>
</dbReference>
<name>E1ZZP5_CAMFO</name>